<proteinExistence type="predicted"/>
<dbReference type="SMART" id="SM00871">
    <property type="entry name" value="AraC_E_bind"/>
    <property type="match status" value="1"/>
</dbReference>
<dbReference type="SMART" id="SM00342">
    <property type="entry name" value="HTH_ARAC"/>
    <property type="match status" value="1"/>
</dbReference>
<reference evidence="5 6" key="1">
    <citation type="submission" date="2017-03" db="EMBL/GenBank/DDBJ databases">
        <title>Genome sequence of Clostridium oryzae DSM 28571.</title>
        <authorList>
            <person name="Poehlein A."/>
            <person name="Daniel R."/>
        </authorList>
    </citation>
    <scope>NUCLEOTIDE SEQUENCE [LARGE SCALE GENOMIC DNA]</scope>
    <source>
        <strain evidence="5 6">DSM 28571</strain>
    </source>
</reference>
<dbReference type="PANTHER" id="PTHR47504:SF5">
    <property type="entry name" value="RIGHT ORIGIN-BINDING PROTEIN"/>
    <property type="match status" value="1"/>
</dbReference>
<name>A0A1V4IE53_9CLOT</name>
<evidence type="ECO:0000313" key="5">
    <source>
        <dbReference type="EMBL" id="OPJ57935.1"/>
    </source>
</evidence>
<dbReference type="Pfam" id="PF12833">
    <property type="entry name" value="HTH_18"/>
    <property type="match status" value="1"/>
</dbReference>
<dbReference type="PROSITE" id="PS00041">
    <property type="entry name" value="HTH_ARAC_FAMILY_1"/>
    <property type="match status" value="1"/>
</dbReference>
<evidence type="ECO:0000256" key="3">
    <source>
        <dbReference type="ARBA" id="ARBA00023163"/>
    </source>
</evidence>
<organism evidence="5 6">
    <name type="scientific">Clostridium oryzae</name>
    <dbReference type="NCBI Taxonomy" id="1450648"/>
    <lineage>
        <taxon>Bacteria</taxon>
        <taxon>Bacillati</taxon>
        <taxon>Bacillota</taxon>
        <taxon>Clostridia</taxon>
        <taxon>Eubacteriales</taxon>
        <taxon>Clostridiaceae</taxon>
        <taxon>Clostridium</taxon>
    </lineage>
</organism>
<dbReference type="STRING" id="1450648.CLORY_38440"/>
<dbReference type="PROSITE" id="PS01124">
    <property type="entry name" value="HTH_ARAC_FAMILY_2"/>
    <property type="match status" value="1"/>
</dbReference>
<dbReference type="Gene3D" id="3.20.80.10">
    <property type="entry name" value="Regulatory factor, effector binding domain"/>
    <property type="match status" value="1"/>
</dbReference>
<evidence type="ECO:0000256" key="1">
    <source>
        <dbReference type="ARBA" id="ARBA00023015"/>
    </source>
</evidence>
<keyword evidence="3" id="KW-0804">Transcription</keyword>
<accession>A0A1V4IE53</accession>
<keyword evidence="1" id="KW-0805">Transcription regulation</keyword>
<dbReference type="OrthoDB" id="9801123at2"/>
<dbReference type="InterPro" id="IPR009057">
    <property type="entry name" value="Homeodomain-like_sf"/>
</dbReference>
<keyword evidence="6" id="KW-1185">Reference proteome</keyword>
<gene>
    <name evidence="5" type="primary">tetD_9</name>
    <name evidence="5" type="ORF">CLORY_38440</name>
</gene>
<dbReference type="InterPro" id="IPR018062">
    <property type="entry name" value="HTH_AraC-typ_CS"/>
</dbReference>
<feature type="domain" description="HTH araC/xylS-type" evidence="4">
    <location>
        <begin position="8"/>
        <end position="106"/>
    </location>
</feature>
<dbReference type="AlphaFoldDB" id="A0A1V4IE53"/>
<evidence type="ECO:0000313" key="6">
    <source>
        <dbReference type="Proteomes" id="UP000190080"/>
    </source>
</evidence>
<sequence length="295" mass="34044">MEWIKSLRLSIDYMEKHLLESVGPEEVADAVFMSPFYFQKGFKIITGYSIGEYIRYRRLYMAALDVISGDEKIIDLAYKYGYDTPESFTKAFSRFHGVSPKQMKGDTKKIKIFLPLKISVSVRGGNDMDYVVEKLDAMKVIGYEKNFLYETGYQEIPKFWNEFCHNCTDGKNNEQVQKVIEECMIGEFGICIEDDSKQKEFLYMIAGRYNGGSVPEGMKIFEIPAFEWAKFKCTGPMPGALQSVNTQIFKEWLPGNPDYEIAAGMNIEMYSNGDCSSYDYESEIWIPVKKKQQHK</sequence>
<dbReference type="PANTHER" id="PTHR47504">
    <property type="entry name" value="RIGHT ORIGIN-BINDING PROTEIN"/>
    <property type="match status" value="1"/>
</dbReference>
<dbReference type="GO" id="GO:0003700">
    <property type="term" value="F:DNA-binding transcription factor activity"/>
    <property type="evidence" value="ECO:0007669"/>
    <property type="project" value="InterPro"/>
</dbReference>
<keyword evidence="2" id="KW-0238">DNA-binding</keyword>
<dbReference type="GO" id="GO:0043565">
    <property type="term" value="F:sequence-specific DNA binding"/>
    <property type="evidence" value="ECO:0007669"/>
    <property type="project" value="InterPro"/>
</dbReference>
<dbReference type="Pfam" id="PF14526">
    <property type="entry name" value="Cass2"/>
    <property type="match status" value="1"/>
</dbReference>
<evidence type="ECO:0000256" key="2">
    <source>
        <dbReference type="ARBA" id="ARBA00023125"/>
    </source>
</evidence>
<comment type="caution">
    <text evidence="5">The sequence shown here is derived from an EMBL/GenBank/DDBJ whole genome shotgun (WGS) entry which is preliminary data.</text>
</comment>
<dbReference type="EMBL" id="MZGV01000068">
    <property type="protein sequence ID" value="OPJ57935.1"/>
    <property type="molecule type" value="Genomic_DNA"/>
</dbReference>
<evidence type="ECO:0000259" key="4">
    <source>
        <dbReference type="PROSITE" id="PS01124"/>
    </source>
</evidence>
<protein>
    <submittedName>
        <fullName evidence="5">Transposon Tn10 TetD protein</fullName>
    </submittedName>
</protein>
<dbReference type="InterPro" id="IPR050959">
    <property type="entry name" value="MarA-like"/>
</dbReference>
<dbReference type="Proteomes" id="UP000190080">
    <property type="component" value="Unassembled WGS sequence"/>
</dbReference>
<dbReference type="Gene3D" id="1.10.10.60">
    <property type="entry name" value="Homeodomain-like"/>
    <property type="match status" value="2"/>
</dbReference>
<dbReference type="InterPro" id="IPR018060">
    <property type="entry name" value="HTH_AraC"/>
</dbReference>
<dbReference type="InterPro" id="IPR011256">
    <property type="entry name" value="Reg_factor_effector_dom_sf"/>
</dbReference>
<dbReference type="RefSeq" id="WP_079427519.1">
    <property type="nucleotide sequence ID" value="NZ_MZGV01000068.1"/>
</dbReference>
<dbReference type="SUPFAM" id="SSF46689">
    <property type="entry name" value="Homeodomain-like"/>
    <property type="match status" value="2"/>
</dbReference>
<dbReference type="InterPro" id="IPR029441">
    <property type="entry name" value="Cass2"/>
</dbReference>
<dbReference type="SUPFAM" id="SSF55136">
    <property type="entry name" value="Probable bacterial effector-binding domain"/>
    <property type="match status" value="1"/>
</dbReference>
<dbReference type="InterPro" id="IPR010499">
    <property type="entry name" value="AraC_E-bd"/>
</dbReference>